<sequence>MCGIICSLRAGCQGDTDNIHGEPARPDDTFRDLSERLKVVNAARGPDAQGSHHIHIQGTCQCDSGGAQASSPSGACGLDVEFFASELRLRGDTPIVQPHQQGGDVFCWNGEVFEGLDVNADENDGMKLFQSIRSLFTMDDLPSLLGKIEGPYAFVYYHAESRKLYFARDPLGRRSLLIHRPSVSNPHFLLASVSIGNDQVCIMEELSTEVMFCLDIGRLCESNEVVQNFDSCLACIPRYSDQQSLPFAKLSRVNIGLPPDAPPSILSLDSTILPRDLAIAVDHLIEHLDRSVMLRVQNIPRRTSLELGRAHVAVLFSGGIDSTILAFLAHKYHDFALYCNTSSSLSFSRHVPLDEPIDLLNVAFENPRKIQLQTDGNTGAISKREKKRQLKASERNAAAKESTSYMVPDRVTGLQEVEELRRLCHGRTWNFVEVDVPYEESQAARTAVEATMFPGRTVMDLSLAMALYFASKGVGKIRASAVSDDSQPYTSPARVLLNGLGSDELLGGYGRHRTAYTTRGWQGVIDELQLELDRIPTRNLGRDDRVISSNGKETRHPFLSLTVVSFLAGLPVHLKLDPRLELGVGDKMLLRLATRKVGLLEASVRKKRAMQFGSHSARMEAGDGERRGDLMIRAASEQ</sequence>
<dbReference type="Pfam" id="PF13537">
    <property type="entry name" value="GATase_7"/>
    <property type="match status" value="1"/>
</dbReference>
<accession>A0A1J8QJ28</accession>
<dbReference type="PANTHER" id="PTHR45937:SF1">
    <property type="entry name" value="ASPARAGINE SYNTHETASE DOMAIN-CONTAINING PROTEIN 1"/>
    <property type="match status" value="1"/>
</dbReference>
<dbReference type="GO" id="GO:0006529">
    <property type="term" value="P:asparagine biosynthetic process"/>
    <property type="evidence" value="ECO:0007669"/>
    <property type="project" value="UniProtKB-KW"/>
</dbReference>
<evidence type="ECO:0008006" key="8">
    <source>
        <dbReference type="Google" id="ProtNLM"/>
    </source>
</evidence>
<dbReference type="InterPro" id="IPR001962">
    <property type="entry name" value="Asn_synthase"/>
</dbReference>
<evidence type="ECO:0000256" key="3">
    <source>
        <dbReference type="ARBA" id="ARBA00022962"/>
    </source>
</evidence>
<dbReference type="AlphaFoldDB" id="A0A1J8QJ28"/>
<dbReference type="GO" id="GO:0004066">
    <property type="term" value="F:asparagine synthase (glutamine-hydrolyzing) activity"/>
    <property type="evidence" value="ECO:0007669"/>
    <property type="project" value="InterPro"/>
</dbReference>
<keyword evidence="1" id="KW-0028">Amino-acid biosynthesis</keyword>
<dbReference type="Gene3D" id="3.60.20.10">
    <property type="entry name" value="Glutamine Phosphoribosylpyrophosphate, subunit 1, domain 1"/>
    <property type="match status" value="1"/>
</dbReference>
<feature type="domain" description="Asparagine synthetase" evidence="4">
    <location>
        <begin position="519"/>
        <end position="614"/>
    </location>
</feature>
<dbReference type="EMBL" id="LVVM01004950">
    <property type="protein sequence ID" value="OJA11748.1"/>
    <property type="molecule type" value="Genomic_DNA"/>
</dbReference>
<dbReference type="InterPro" id="IPR029055">
    <property type="entry name" value="Ntn_hydrolases_N"/>
</dbReference>
<evidence type="ECO:0000259" key="4">
    <source>
        <dbReference type="Pfam" id="PF00733"/>
    </source>
</evidence>
<dbReference type="Proteomes" id="UP000183567">
    <property type="component" value="Unassembled WGS sequence"/>
</dbReference>
<dbReference type="InterPro" id="IPR017932">
    <property type="entry name" value="GATase_2_dom"/>
</dbReference>
<evidence type="ECO:0000256" key="2">
    <source>
        <dbReference type="ARBA" id="ARBA00022888"/>
    </source>
</evidence>
<proteinExistence type="predicted"/>
<reference evidence="6 7" key="1">
    <citation type="submission" date="2016-03" db="EMBL/GenBank/DDBJ databases">
        <title>Comparative genomics of the ectomycorrhizal sister species Rhizopogon vinicolor and Rhizopogon vesiculosus (Basidiomycota: Boletales) reveals a divergence of the mating type B locus.</title>
        <authorList>
            <person name="Mujic A.B."/>
            <person name="Kuo A."/>
            <person name="Tritt A."/>
            <person name="Lipzen A."/>
            <person name="Chen C."/>
            <person name="Johnson J."/>
            <person name="Sharma A."/>
            <person name="Barry K."/>
            <person name="Grigoriev I.V."/>
            <person name="Spatafora J.W."/>
        </authorList>
    </citation>
    <scope>NUCLEOTIDE SEQUENCE [LARGE SCALE GENOMIC DNA]</scope>
    <source>
        <strain evidence="6 7">AM-OR11-056</strain>
    </source>
</reference>
<dbReference type="STRING" id="180088.A0A1J8QJ28"/>
<evidence type="ECO:0000313" key="7">
    <source>
        <dbReference type="Proteomes" id="UP000183567"/>
    </source>
</evidence>
<dbReference type="InterPro" id="IPR051857">
    <property type="entry name" value="Asn_synthetase_domain"/>
</dbReference>
<dbReference type="Pfam" id="PF00733">
    <property type="entry name" value="Asn_synthase"/>
    <property type="match status" value="1"/>
</dbReference>
<dbReference type="SUPFAM" id="SSF52402">
    <property type="entry name" value="Adenine nucleotide alpha hydrolases-like"/>
    <property type="match status" value="1"/>
</dbReference>
<dbReference type="SUPFAM" id="SSF56235">
    <property type="entry name" value="N-terminal nucleophile aminohydrolases (Ntn hydrolases)"/>
    <property type="match status" value="1"/>
</dbReference>
<gene>
    <name evidence="6" type="ORF">AZE42_02919</name>
</gene>
<evidence type="ECO:0000256" key="1">
    <source>
        <dbReference type="ARBA" id="ARBA00022605"/>
    </source>
</evidence>
<name>A0A1J8QJ28_9AGAM</name>
<keyword evidence="7" id="KW-1185">Reference proteome</keyword>
<dbReference type="PANTHER" id="PTHR45937">
    <property type="entry name" value="ASPARAGINE SYNTHETASE DOMAIN-CONTAINING PROTEIN 1"/>
    <property type="match status" value="1"/>
</dbReference>
<evidence type="ECO:0000313" key="6">
    <source>
        <dbReference type="EMBL" id="OJA11748.1"/>
    </source>
</evidence>
<keyword evidence="2" id="KW-0061">Asparagine biosynthesis</keyword>
<comment type="caution">
    <text evidence="6">The sequence shown here is derived from an EMBL/GenBank/DDBJ whole genome shotgun (WGS) entry which is preliminary data.</text>
</comment>
<dbReference type="CDD" id="cd01991">
    <property type="entry name" value="Asn_synthase_B_C"/>
    <property type="match status" value="1"/>
</dbReference>
<keyword evidence="3" id="KW-0315">Glutamine amidotransferase</keyword>
<dbReference type="Gene3D" id="3.40.50.620">
    <property type="entry name" value="HUPs"/>
    <property type="match status" value="1"/>
</dbReference>
<feature type="domain" description="Glutamine amidotransferase type-2" evidence="5">
    <location>
        <begin position="91"/>
        <end position="192"/>
    </location>
</feature>
<organism evidence="6 7">
    <name type="scientific">Rhizopogon vesiculosus</name>
    <dbReference type="NCBI Taxonomy" id="180088"/>
    <lineage>
        <taxon>Eukaryota</taxon>
        <taxon>Fungi</taxon>
        <taxon>Dikarya</taxon>
        <taxon>Basidiomycota</taxon>
        <taxon>Agaricomycotina</taxon>
        <taxon>Agaricomycetes</taxon>
        <taxon>Agaricomycetidae</taxon>
        <taxon>Boletales</taxon>
        <taxon>Suillineae</taxon>
        <taxon>Rhizopogonaceae</taxon>
        <taxon>Rhizopogon</taxon>
    </lineage>
</organism>
<dbReference type="InterPro" id="IPR014729">
    <property type="entry name" value="Rossmann-like_a/b/a_fold"/>
</dbReference>
<evidence type="ECO:0000259" key="5">
    <source>
        <dbReference type="Pfam" id="PF13537"/>
    </source>
</evidence>
<protein>
    <recommendedName>
        <fullName evidence="8">Glutamine amidotransferase type-2 domain-containing protein</fullName>
    </recommendedName>
</protein>
<dbReference type="OrthoDB" id="10252281at2759"/>